<evidence type="ECO:0000313" key="2">
    <source>
        <dbReference type="Proteomes" id="UP001190700"/>
    </source>
</evidence>
<sequence>MANALWYDSTLALKRQFRSALAAPRRKAGTNFTPGTIARLAERRRRRGRLRRTGQPVADCTPEVLHTLALCQASISQPASTVAAASAAIDTSSYCLVASTEEFGPGGIDMRPPPKEPRTELRWVLTAWGLIQLMRERR</sequence>
<comment type="caution">
    <text evidence="1">The sequence shown here is derived from an EMBL/GenBank/DDBJ whole genome shotgun (WGS) entry which is preliminary data.</text>
</comment>
<dbReference type="EMBL" id="LGRX02003997">
    <property type="protein sequence ID" value="KAK3281147.1"/>
    <property type="molecule type" value="Genomic_DNA"/>
</dbReference>
<proteinExistence type="predicted"/>
<organism evidence="1 2">
    <name type="scientific">Cymbomonas tetramitiformis</name>
    <dbReference type="NCBI Taxonomy" id="36881"/>
    <lineage>
        <taxon>Eukaryota</taxon>
        <taxon>Viridiplantae</taxon>
        <taxon>Chlorophyta</taxon>
        <taxon>Pyramimonadophyceae</taxon>
        <taxon>Pyramimonadales</taxon>
        <taxon>Pyramimonadaceae</taxon>
        <taxon>Cymbomonas</taxon>
    </lineage>
</organism>
<evidence type="ECO:0000313" key="1">
    <source>
        <dbReference type="EMBL" id="KAK3281147.1"/>
    </source>
</evidence>
<name>A0AAE0LDJ7_9CHLO</name>
<dbReference type="Proteomes" id="UP001190700">
    <property type="component" value="Unassembled WGS sequence"/>
</dbReference>
<keyword evidence="2" id="KW-1185">Reference proteome</keyword>
<protein>
    <submittedName>
        <fullName evidence="1">Uncharacterized protein</fullName>
    </submittedName>
</protein>
<accession>A0AAE0LDJ7</accession>
<gene>
    <name evidence="1" type="ORF">CYMTET_11047</name>
</gene>
<dbReference type="AlphaFoldDB" id="A0AAE0LDJ7"/>
<reference evidence="1 2" key="1">
    <citation type="journal article" date="2015" name="Genome Biol. Evol.">
        <title>Comparative Genomics of a Bacterivorous Green Alga Reveals Evolutionary Causalities and Consequences of Phago-Mixotrophic Mode of Nutrition.</title>
        <authorList>
            <person name="Burns J.A."/>
            <person name="Paasch A."/>
            <person name="Narechania A."/>
            <person name="Kim E."/>
        </authorList>
    </citation>
    <scope>NUCLEOTIDE SEQUENCE [LARGE SCALE GENOMIC DNA]</scope>
    <source>
        <strain evidence="1 2">PLY_AMNH</strain>
    </source>
</reference>